<dbReference type="AlphaFoldDB" id="A0A512H9Q1"/>
<proteinExistence type="predicted"/>
<dbReference type="InterPro" id="IPR027417">
    <property type="entry name" value="P-loop_NTPase"/>
</dbReference>
<comment type="caution">
    <text evidence="4">The sequence shown here is derived from an EMBL/GenBank/DDBJ whole genome shotgun (WGS) entry which is preliminary data.</text>
</comment>
<dbReference type="FunFam" id="3.40.50.300:FF:000285">
    <property type="entry name" value="Sporulation initiation inhibitor Soj"/>
    <property type="match status" value="1"/>
</dbReference>
<protein>
    <recommendedName>
        <fullName evidence="2">Chromosome partitioning protein ParA</fullName>
    </recommendedName>
</protein>
<name>A0A512H9Q1_9PROT</name>
<evidence type="ECO:0000259" key="3">
    <source>
        <dbReference type="Pfam" id="PF13614"/>
    </source>
</evidence>
<dbReference type="PANTHER" id="PTHR13696:SF99">
    <property type="entry name" value="COBYRINIC ACID AC-DIAMIDE SYNTHASE"/>
    <property type="match status" value="1"/>
</dbReference>
<dbReference type="EMBL" id="BJZO01000064">
    <property type="protein sequence ID" value="GEO82183.1"/>
    <property type="molecule type" value="Genomic_DNA"/>
</dbReference>
<dbReference type="Proteomes" id="UP000321567">
    <property type="component" value="Unassembled WGS sequence"/>
</dbReference>
<dbReference type="InterPro" id="IPR025669">
    <property type="entry name" value="AAA_dom"/>
</dbReference>
<evidence type="ECO:0000313" key="5">
    <source>
        <dbReference type="Proteomes" id="UP000321567"/>
    </source>
</evidence>
<dbReference type="Pfam" id="PF13614">
    <property type="entry name" value="AAA_31"/>
    <property type="match status" value="1"/>
</dbReference>
<keyword evidence="5" id="KW-1185">Reference proteome</keyword>
<dbReference type="PANTHER" id="PTHR13696">
    <property type="entry name" value="P-LOOP CONTAINING NUCLEOSIDE TRIPHOSPHATE HYDROLASE"/>
    <property type="match status" value="1"/>
</dbReference>
<dbReference type="InterPro" id="IPR050678">
    <property type="entry name" value="DNA_Partitioning_ATPase"/>
</dbReference>
<evidence type="ECO:0000313" key="4">
    <source>
        <dbReference type="EMBL" id="GEO82183.1"/>
    </source>
</evidence>
<accession>A0A512H9Q1</accession>
<comment type="function">
    <text evidence="1">Involved in chromosome partition. Localize to both poles of the predivisional cell following completion of DNA replication.</text>
</comment>
<dbReference type="SUPFAM" id="SSF52540">
    <property type="entry name" value="P-loop containing nucleoside triphosphate hydrolases"/>
    <property type="match status" value="1"/>
</dbReference>
<feature type="domain" description="AAA" evidence="3">
    <location>
        <begin position="34"/>
        <end position="213"/>
    </location>
</feature>
<dbReference type="Gene3D" id="3.40.50.300">
    <property type="entry name" value="P-loop containing nucleotide triphosphate hydrolases"/>
    <property type="match status" value="1"/>
</dbReference>
<evidence type="ECO:0000256" key="1">
    <source>
        <dbReference type="ARBA" id="ARBA00057242"/>
    </source>
</evidence>
<evidence type="ECO:0000256" key="2">
    <source>
        <dbReference type="ARBA" id="ARBA00074747"/>
    </source>
</evidence>
<sequence length="302" mass="32430">MLKTAGHGTGFALGSIRARTVRQPLEGHVRRRTMIIAIANQKGGVGKTTSAINLGYALARDGAPVLLVDNDPQANLTSGVGLLPHQVERDRRTLAEVLLNDRPVAEVIQPCCDDVPLHVLPSSLGLARADMELYRAPGSDLVLREKLAEVTDRYDYILIDCQPSIGILTTNALAAATHVLVAVQTEAYALMGVTALLNVIETVRRRLNPHLAILGLLPTLFDRRNSTDREVLQYMQDNYAGLTAIFPPIARTTDHSKAAKAGRPTLAVLPGALGVQAYVDLARTVLAPAHDALPDGTDRDVA</sequence>
<organism evidence="4 5">
    <name type="scientific">Pararhodospirillum oryzae</name>
    <dbReference type="NCBI Taxonomy" id="478448"/>
    <lineage>
        <taxon>Bacteria</taxon>
        <taxon>Pseudomonadati</taxon>
        <taxon>Pseudomonadota</taxon>
        <taxon>Alphaproteobacteria</taxon>
        <taxon>Rhodospirillales</taxon>
        <taxon>Rhodospirillaceae</taxon>
        <taxon>Pararhodospirillum</taxon>
    </lineage>
</organism>
<dbReference type="CDD" id="cd02042">
    <property type="entry name" value="ParAB_family"/>
    <property type="match status" value="1"/>
</dbReference>
<reference evidence="4 5" key="1">
    <citation type="submission" date="2019-07" db="EMBL/GenBank/DDBJ databases">
        <title>Whole genome shotgun sequence of Rhodospirillum oryzae NBRC 107573.</title>
        <authorList>
            <person name="Hosoyama A."/>
            <person name="Uohara A."/>
            <person name="Ohji S."/>
            <person name="Ichikawa N."/>
        </authorList>
    </citation>
    <scope>NUCLEOTIDE SEQUENCE [LARGE SCALE GENOMIC DNA]</scope>
    <source>
        <strain evidence="4 5">NBRC 107573</strain>
    </source>
</reference>
<gene>
    <name evidence="4" type="ORF">ROR02_23140</name>
</gene>